<dbReference type="Gene3D" id="3.30.70.330">
    <property type="match status" value="1"/>
</dbReference>
<keyword evidence="8" id="KW-0175">Coiled coil</keyword>
<organism evidence="12 13">
    <name type="scientific">Apiospora marii</name>
    <dbReference type="NCBI Taxonomy" id="335849"/>
    <lineage>
        <taxon>Eukaryota</taxon>
        <taxon>Fungi</taxon>
        <taxon>Dikarya</taxon>
        <taxon>Ascomycota</taxon>
        <taxon>Pezizomycotina</taxon>
        <taxon>Sordariomycetes</taxon>
        <taxon>Xylariomycetidae</taxon>
        <taxon>Amphisphaeriales</taxon>
        <taxon>Apiosporaceae</taxon>
        <taxon>Apiospora</taxon>
    </lineage>
</organism>
<feature type="region of interest" description="Disordered" evidence="9">
    <location>
        <begin position="470"/>
        <end position="492"/>
    </location>
</feature>
<evidence type="ECO:0000256" key="2">
    <source>
        <dbReference type="ARBA" id="ARBA00022771"/>
    </source>
</evidence>
<evidence type="ECO:0000256" key="1">
    <source>
        <dbReference type="ARBA" id="ARBA00022723"/>
    </source>
</evidence>
<dbReference type="Gene3D" id="1.20.1390.10">
    <property type="entry name" value="PWI domain"/>
    <property type="match status" value="1"/>
</dbReference>
<feature type="region of interest" description="Disordered" evidence="9">
    <location>
        <begin position="170"/>
        <end position="238"/>
    </location>
</feature>
<name>A0ABR1S944_9PEZI</name>
<feature type="region of interest" description="Disordered" evidence="9">
    <location>
        <begin position="744"/>
        <end position="799"/>
    </location>
</feature>
<comment type="function">
    <text evidence="5">May be involved in the turnover of nuclear polyadenylated (pA+) RNA.</text>
</comment>
<evidence type="ECO:0000256" key="5">
    <source>
        <dbReference type="ARBA" id="ARBA00043866"/>
    </source>
</evidence>
<feature type="domain" description="RRM" evidence="10">
    <location>
        <begin position="391"/>
        <end position="464"/>
    </location>
</feature>
<evidence type="ECO:0000256" key="6">
    <source>
        <dbReference type="PROSITE-ProRule" id="PRU00176"/>
    </source>
</evidence>
<keyword evidence="2 7" id="KW-0863">Zinc-finger</keyword>
<evidence type="ECO:0000256" key="8">
    <source>
        <dbReference type="SAM" id="Coils"/>
    </source>
</evidence>
<evidence type="ECO:0000259" key="10">
    <source>
        <dbReference type="PROSITE" id="PS50102"/>
    </source>
</evidence>
<dbReference type="InterPro" id="IPR000571">
    <property type="entry name" value="Znf_CCCH"/>
</dbReference>
<dbReference type="SUPFAM" id="SSF90229">
    <property type="entry name" value="CCCH zinc finger"/>
    <property type="match status" value="1"/>
</dbReference>
<evidence type="ECO:0000256" key="9">
    <source>
        <dbReference type="SAM" id="MobiDB-lite"/>
    </source>
</evidence>
<dbReference type="InterPro" id="IPR045137">
    <property type="entry name" value="RBM26/27"/>
</dbReference>
<dbReference type="PROSITE" id="PS50102">
    <property type="entry name" value="RRM"/>
    <property type="match status" value="1"/>
</dbReference>
<feature type="compositionally biased region" description="Low complexity" evidence="9">
    <location>
        <begin position="626"/>
        <end position="642"/>
    </location>
</feature>
<evidence type="ECO:0000256" key="7">
    <source>
        <dbReference type="PROSITE-ProRule" id="PRU00723"/>
    </source>
</evidence>
<dbReference type="SMART" id="SM00360">
    <property type="entry name" value="RRM"/>
    <property type="match status" value="1"/>
</dbReference>
<feature type="region of interest" description="Disordered" evidence="9">
    <location>
        <begin position="601"/>
        <end position="642"/>
    </location>
</feature>
<dbReference type="SMART" id="SM00356">
    <property type="entry name" value="ZnF_C3H1"/>
    <property type="match status" value="1"/>
</dbReference>
<evidence type="ECO:0000313" key="13">
    <source>
        <dbReference type="Proteomes" id="UP001396898"/>
    </source>
</evidence>
<dbReference type="InterPro" id="IPR012677">
    <property type="entry name" value="Nucleotide-bd_a/b_plait_sf"/>
</dbReference>
<feature type="zinc finger region" description="C3H1-type" evidence="7">
    <location>
        <begin position="285"/>
        <end position="313"/>
    </location>
</feature>
<evidence type="ECO:0000256" key="4">
    <source>
        <dbReference type="ARBA" id="ARBA00022884"/>
    </source>
</evidence>
<feature type="region of interest" description="Disordered" evidence="9">
    <location>
        <begin position="266"/>
        <end position="292"/>
    </location>
</feature>
<dbReference type="CDD" id="cd12257">
    <property type="entry name" value="RRM1_RBM26_like"/>
    <property type="match status" value="1"/>
</dbReference>
<keyword evidence="3 7" id="KW-0862">Zinc</keyword>
<feature type="region of interest" description="Disordered" evidence="9">
    <location>
        <begin position="82"/>
        <end position="148"/>
    </location>
</feature>
<evidence type="ECO:0000259" key="11">
    <source>
        <dbReference type="PROSITE" id="PS50103"/>
    </source>
</evidence>
<accession>A0ABR1S944</accession>
<dbReference type="InterPro" id="IPR002483">
    <property type="entry name" value="PWI_dom"/>
</dbReference>
<dbReference type="EMBL" id="JAQQWI010000007">
    <property type="protein sequence ID" value="KAK8028358.1"/>
    <property type="molecule type" value="Genomic_DNA"/>
</dbReference>
<feature type="region of interest" description="Disordered" evidence="9">
    <location>
        <begin position="354"/>
        <end position="384"/>
    </location>
</feature>
<feature type="compositionally biased region" description="Polar residues" evidence="9">
    <location>
        <begin position="99"/>
        <end position="111"/>
    </location>
</feature>
<dbReference type="InterPro" id="IPR000504">
    <property type="entry name" value="RRM_dom"/>
</dbReference>
<dbReference type="PROSITE" id="PS50103">
    <property type="entry name" value="ZF_C3H1"/>
    <property type="match status" value="1"/>
</dbReference>
<feature type="compositionally biased region" description="Acidic residues" evidence="9">
    <location>
        <begin position="782"/>
        <end position="799"/>
    </location>
</feature>
<comment type="caution">
    <text evidence="12">The sequence shown here is derived from an EMBL/GenBank/DDBJ whole genome shotgun (WGS) entry which is preliminary data.</text>
</comment>
<evidence type="ECO:0000256" key="3">
    <source>
        <dbReference type="ARBA" id="ARBA00022833"/>
    </source>
</evidence>
<feature type="coiled-coil region" evidence="8">
    <location>
        <begin position="501"/>
        <end position="557"/>
    </location>
</feature>
<dbReference type="Pfam" id="PF01480">
    <property type="entry name" value="PWI"/>
    <property type="match status" value="1"/>
</dbReference>
<evidence type="ECO:0000313" key="12">
    <source>
        <dbReference type="EMBL" id="KAK8028358.1"/>
    </source>
</evidence>
<dbReference type="InterPro" id="IPR035979">
    <property type="entry name" value="RBD_domain_sf"/>
</dbReference>
<evidence type="ECO:0008006" key="14">
    <source>
        <dbReference type="Google" id="ProtNLM"/>
    </source>
</evidence>
<sequence length="799" mass="87291">MLFAEEDAPHLKSWIVKRLANTSDADSDVLADYVLALLRHDGDAQAIRQVFEEEIPDFLREDSAAFTDDVFQAVQYKSYLPGAPPAPPAPHSVAPPASQIPQGPSAQQFSLPGQGAFADFQHTPYADTPSAFPGSTLRGGKKRSYRDLDAPDTQQMSWGAYGANPYMQGPQPPYKQARRGGPQAVRGGRFDDPYASRGRGGYGAFPGPSGQHGPSFTAPDDAYNPNQPFPAAPSAGMPQLDANTIMENIRQLQELGAQMGIQMPQAPQLPRPVYSGTAATPKHPPRRRAPCRDYETKGFCSRGNKCMFEHGTGSGFVPAFKPPPSGAGEEYDPNNATLALPFETHGQFMQQIEPFAPHMPPNNRRDSKKPRRKAGRPDFAAEGPVNDKTKTQIVVENIPEENYTEDAVREFFGQFGTIEEVEFRPAQKRIAIIKFDSWDSANGAWKSPKVVFDNRFVKVYWFKDESHLSTAKHANGPRNGANHSTNGEHAAPEPEFDMEEFKRKQDEAQKAHTLKAQLKEKVEREKQEIELKRKELLARHEEEKRKLQARLAASGVKEASLSPVLHTSSVAASDGGKPATQAEALRAKLAELEAEANSLGLDPNAAQDETPMWATRGRGRGRPYRGRGAFPPRGSRGGYSYRGRGGMGGDVHSAYAAYSLDNRPKIVALTGVDFTEPAKDEALRHYLLGIGEFTAIHSDQNKTHVTFKDRKTAEQFYNGVTANKNIPQVDGTVELSWATSAPKASAADGDVAMANEMDDDQPATKPTAENDDAGGFGGAVEDQGDQGDMDYEAGDWDLS</sequence>
<dbReference type="Proteomes" id="UP001396898">
    <property type="component" value="Unassembled WGS sequence"/>
</dbReference>
<reference evidence="12 13" key="1">
    <citation type="submission" date="2023-01" db="EMBL/GenBank/DDBJ databases">
        <title>Analysis of 21 Apiospora genomes using comparative genomics revels a genus with tremendous synthesis potential of carbohydrate active enzymes and secondary metabolites.</title>
        <authorList>
            <person name="Sorensen T."/>
        </authorList>
    </citation>
    <scope>NUCLEOTIDE SEQUENCE [LARGE SCALE GENOMIC DNA]</scope>
    <source>
        <strain evidence="12 13">CBS 20057</strain>
    </source>
</reference>
<keyword evidence="13" id="KW-1185">Reference proteome</keyword>
<dbReference type="InterPro" id="IPR036855">
    <property type="entry name" value="Znf_CCCH_sf"/>
</dbReference>
<keyword evidence="1 7" id="KW-0479">Metal-binding</keyword>
<protein>
    <recommendedName>
        <fullName evidence="14">CCCH zinc finger and RRM domain-containing protein</fullName>
    </recommendedName>
</protein>
<gene>
    <name evidence="12" type="ORF">PG991_005414</name>
</gene>
<dbReference type="Pfam" id="PF00076">
    <property type="entry name" value="RRM_1"/>
    <property type="match status" value="1"/>
</dbReference>
<dbReference type="SUPFAM" id="SSF54928">
    <property type="entry name" value="RNA-binding domain, RBD"/>
    <property type="match status" value="1"/>
</dbReference>
<proteinExistence type="predicted"/>
<keyword evidence="4 6" id="KW-0694">RNA-binding</keyword>
<dbReference type="PANTHER" id="PTHR14398:SF0">
    <property type="entry name" value="ZINC FINGER PROTEIN SWM"/>
    <property type="match status" value="1"/>
</dbReference>
<dbReference type="PANTHER" id="PTHR14398">
    <property type="entry name" value="RNA RECOGNITION RRM/RNP DOMAIN"/>
    <property type="match status" value="1"/>
</dbReference>
<feature type="domain" description="C3H1-type" evidence="11">
    <location>
        <begin position="285"/>
        <end position="313"/>
    </location>
</feature>